<protein>
    <recommendedName>
        <fullName evidence="3">RNase H type-1 domain-containing protein</fullName>
    </recommendedName>
</protein>
<proteinExistence type="predicted"/>
<dbReference type="Gene3D" id="3.30.420.10">
    <property type="entry name" value="Ribonuclease H-like superfamily/Ribonuclease H"/>
    <property type="match status" value="1"/>
</dbReference>
<comment type="caution">
    <text evidence="1">The sequence shown here is derived from an EMBL/GenBank/DDBJ whole genome shotgun (WGS) entry which is preliminary data.</text>
</comment>
<evidence type="ECO:0000313" key="1">
    <source>
        <dbReference type="EMBL" id="KAH0761279.1"/>
    </source>
</evidence>
<dbReference type="EMBL" id="JAIVGD010000013">
    <property type="protein sequence ID" value="KAH0761279.1"/>
    <property type="molecule type" value="Genomic_DNA"/>
</dbReference>
<gene>
    <name evidence="1" type="ORF">KY290_017352</name>
</gene>
<organism evidence="1 2">
    <name type="scientific">Solanum tuberosum</name>
    <name type="common">Potato</name>
    <dbReference type="NCBI Taxonomy" id="4113"/>
    <lineage>
        <taxon>Eukaryota</taxon>
        <taxon>Viridiplantae</taxon>
        <taxon>Streptophyta</taxon>
        <taxon>Embryophyta</taxon>
        <taxon>Tracheophyta</taxon>
        <taxon>Spermatophyta</taxon>
        <taxon>Magnoliopsida</taxon>
        <taxon>eudicotyledons</taxon>
        <taxon>Gunneridae</taxon>
        <taxon>Pentapetalae</taxon>
        <taxon>asterids</taxon>
        <taxon>lamiids</taxon>
        <taxon>Solanales</taxon>
        <taxon>Solanaceae</taxon>
        <taxon>Solanoideae</taxon>
        <taxon>Solaneae</taxon>
        <taxon>Solanum</taxon>
    </lineage>
</organism>
<reference evidence="1 2" key="1">
    <citation type="journal article" date="2021" name="bioRxiv">
        <title>Chromosome-scale and haplotype-resolved genome assembly of a tetraploid potato cultivar.</title>
        <authorList>
            <person name="Sun H."/>
            <person name="Jiao W.-B."/>
            <person name="Krause K."/>
            <person name="Campoy J.A."/>
            <person name="Goel M."/>
            <person name="Folz-Donahue K."/>
            <person name="Kukat C."/>
            <person name="Huettel B."/>
            <person name="Schneeberger K."/>
        </authorList>
    </citation>
    <scope>NUCLEOTIDE SEQUENCE [LARGE SCALE GENOMIC DNA]</scope>
    <source>
        <strain evidence="1">SolTubOtavaFocal</strain>
        <tissue evidence="1">Leaves</tissue>
    </source>
</reference>
<evidence type="ECO:0000313" key="2">
    <source>
        <dbReference type="Proteomes" id="UP000826656"/>
    </source>
</evidence>
<name>A0ABQ7VB10_SOLTU</name>
<dbReference type="Proteomes" id="UP000826656">
    <property type="component" value="Unassembled WGS sequence"/>
</dbReference>
<accession>A0ABQ7VB10</accession>
<sequence length="127" mass="14663">MEYFQKGSWSTDEYGADSPDLQIMVEGRMWRDGQTNITGSTIYDNLGTMEKEKFYQIWGTECKEIGDTTNIVDEARAILKGLSYCVDHELHPLILETDYMLMKKVVEGDWKIPCVISLKATHWEENS</sequence>
<keyword evidence="2" id="KW-1185">Reference proteome</keyword>
<dbReference type="InterPro" id="IPR036397">
    <property type="entry name" value="RNaseH_sf"/>
</dbReference>
<evidence type="ECO:0008006" key="3">
    <source>
        <dbReference type="Google" id="ProtNLM"/>
    </source>
</evidence>